<organism evidence="1">
    <name type="scientific">Clostridium botulinum B str. Osaka05</name>
    <dbReference type="NCBI Taxonomy" id="1407017"/>
    <lineage>
        <taxon>Bacteria</taxon>
        <taxon>Bacillati</taxon>
        <taxon>Bacillota</taxon>
        <taxon>Clostridia</taxon>
        <taxon>Eubacteriales</taxon>
        <taxon>Clostridiaceae</taxon>
        <taxon>Clostridium</taxon>
    </lineage>
</organism>
<dbReference type="Proteomes" id="UP000054164">
    <property type="component" value="Unassembled WGS sequence"/>
</dbReference>
<dbReference type="RefSeq" id="WP_073860772.1">
    <property type="nucleotide sequence ID" value="NZ_DF384213.1"/>
</dbReference>
<accession>A0A0S6U7A0</accession>
<name>A0A0S6U7A0_CLOBO</name>
<protein>
    <submittedName>
        <fullName evidence="1">Uncharacterized protein</fullName>
    </submittedName>
</protein>
<dbReference type="AlphaFoldDB" id="A0A0S6U7A0"/>
<sequence>MKSQRILSVISISKQYRQRPSEIIGLTNDYEAFCFDEACVYILNEISKEDAREPKFIDGDKANKTNNGDVIQWLNANNKS</sequence>
<reference evidence="1" key="1">
    <citation type="submission" date="2013-10" db="EMBL/GenBank/DDBJ databases">
        <title>Draft genome sequence of Clostridium botulinum type B strain Osaka05.</title>
        <authorList>
            <person name="Sakaguchi Y."/>
            <person name="Hosomi K."/>
            <person name="Uchiyama J."/>
            <person name="Ogura Y."/>
            <person name="Sakaguchi M."/>
            <person name="Kohda T."/>
            <person name="Mukamoto M."/>
            <person name="Misawa N."/>
            <person name="Matsuzaki S."/>
            <person name="Hayashi T."/>
            <person name="Kozaki S."/>
        </authorList>
    </citation>
    <scope>NUCLEOTIDE SEQUENCE</scope>
    <source>
        <strain evidence="1">Osaka05</strain>
    </source>
</reference>
<proteinExistence type="predicted"/>
<gene>
    <name evidence="1" type="ORF">CBO05C_3162</name>
</gene>
<evidence type="ECO:0000313" key="1">
    <source>
        <dbReference type="EMBL" id="GAE03472.1"/>
    </source>
</evidence>
<dbReference type="EMBL" id="DF384213">
    <property type="protein sequence ID" value="GAE03472.1"/>
    <property type="molecule type" value="Genomic_DNA"/>
</dbReference>
<dbReference type="HOGENOM" id="CLU_200312_0_0_9"/>